<dbReference type="PROSITE" id="PS00692">
    <property type="entry name" value="NIFH_FRXC_2"/>
    <property type="match status" value="1"/>
</dbReference>
<feature type="binding site" evidence="13">
    <location>
        <position position="129"/>
    </location>
    <ligand>
        <name>[4Fe-4S] cluster</name>
        <dbReference type="ChEBI" id="CHEBI:49883"/>
        <note>ligand shared between dimeric partners</note>
    </ligand>
</feature>
<dbReference type="InterPro" id="IPR000392">
    <property type="entry name" value="NifH/frxC"/>
</dbReference>
<comment type="caution">
    <text evidence="13">Lacks conserved residue(s) required for the propagation of feature annotation.</text>
</comment>
<keyword evidence="8 13" id="KW-0460">Magnesium</keyword>
<evidence type="ECO:0000256" key="11">
    <source>
        <dbReference type="ARBA" id="ARBA00023014"/>
    </source>
</evidence>
<dbReference type="PRINTS" id="PR00091">
    <property type="entry name" value="NITROGNASEII"/>
</dbReference>
<dbReference type="PANTHER" id="PTHR42864:SF2">
    <property type="entry name" value="LIGHT-INDEPENDENT PROTOCHLOROPHYLLIDE REDUCTASE IRON-SULFUR ATP-BINDING PROTEIN"/>
    <property type="match status" value="1"/>
</dbReference>
<dbReference type="UniPathway" id="UPA00670"/>
<keyword evidence="12 13" id="KW-0149">Chlorophyll biosynthesis</keyword>
<dbReference type="GO" id="GO:0046872">
    <property type="term" value="F:metal ion binding"/>
    <property type="evidence" value="ECO:0007669"/>
    <property type="project" value="UniProtKB-KW"/>
</dbReference>
<evidence type="ECO:0000256" key="1">
    <source>
        <dbReference type="ARBA" id="ARBA00005504"/>
    </source>
</evidence>
<comment type="catalytic activity">
    <reaction evidence="13">
        <text>chlorophyllide a + oxidized 2[4Fe-4S]-[ferredoxin] + 2 ADP + 2 phosphate = protochlorophyllide a + reduced 2[4Fe-4S]-[ferredoxin] + 2 ATP + 2 H2O</text>
        <dbReference type="Rhea" id="RHEA:28202"/>
        <dbReference type="Rhea" id="RHEA-COMP:10002"/>
        <dbReference type="Rhea" id="RHEA-COMP:10004"/>
        <dbReference type="ChEBI" id="CHEBI:15377"/>
        <dbReference type="ChEBI" id="CHEBI:30616"/>
        <dbReference type="ChEBI" id="CHEBI:33722"/>
        <dbReference type="ChEBI" id="CHEBI:33723"/>
        <dbReference type="ChEBI" id="CHEBI:43474"/>
        <dbReference type="ChEBI" id="CHEBI:83348"/>
        <dbReference type="ChEBI" id="CHEBI:83350"/>
        <dbReference type="ChEBI" id="CHEBI:456216"/>
        <dbReference type="EC" id="1.3.7.7"/>
    </reaction>
</comment>
<dbReference type="PROSITE" id="PS51026">
    <property type="entry name" value="NIFH_FRXC_3"/>
    <property type="match status" value="1"/>
</dbReference>
<keyword evidence="16" id="KW-0934">Plastid</keyword>
<proteinExistence type="inferred from homology"/>
<keyword evidence="4 13" id="KW-0602">Photosynthesis</keyword>
<dbReference type="SUPFAM" id="SSF52540">
    <property type="entry name" value="P-loop containing nucleoside triphosphate hydrolases"/>
    <property type="match status" value="1"/>
</dbReference>
<comment type="cofactor">
    <cofactor evidence="13">
        <name>[4Fe-4S] cluster</name>
        <dbReference type="ChEBI" id="CHEBI:49883"/>
    </cofactor>
    <text evidence="13">Binds 1 [4Fe-4S] cluster per dimer.</text>
</comment>
<evidence type="ECO:0000256" key="5">
    <source>
        <dbReference type="ARBA" id="ARBA00022723"/>
    </source>
</evidence>
<feature type="binding site" evidence="13">
    <location>
        <begin position="10"/>
        <end position="15"/>
    </location>
    <ligand>
        <name>ATP</name>
        <dbReference type="ChEBI" id="CHEBI:30616"/>
    </ligand>
</feature>
<dbReference type="InterPro" id="IPR005971">
    <property type="entry name" value="Protochlorophyllide_ATP-bd"/>
</dbReference>
<feature type="binding site" evidence="13">
    <location>
        <position position="39"/>
    </location>
    <ligand>
        <name>ATP</name>
        <dbReference type="ChEBI" id="CHEBI:30616"/>
    </ligand>
</feature>
<dbReference type="GO" id="GO:0019685">
    <property type="term" value="P:photosynthesis, dark reaction"/>
    <property type="evidence" value="ECO:0007669"/>
    <property type="project" value="InterPro"/>
</dbReference>
<gene>
    <name evidence="13 16" type="primary">chlL</name>
</gene>
<dbReference type="GO" id="GO:0016636">
    <property type="term" value="F:oxidoreductase activity, acting on the CH-CH group of donors, iron-sulfur protein as acceptor"/>
    <property type="evidence" value="ECO:0007669"/>
    <property type="project" value="UniProtKB-UniRule"/>
</dbReference>
<evidence type="ECO:0000313" key="16">
    <source>
        <dbReference type="EMBL" id="ASU93803.1"/>
    </source>
</evidence>
<comment type="subcellular location">
    <subcellularLocation>
        <location evidence="13">Plastid</location>
        <location evidence="13">Chloroplast</location>
    </subcellularLocation>
</comment>
<keyword evidence="11 13" id="KW-0411">Iron-sulfur</keyword>
<dbReference type="PANTHER" id="PTHR42864">
    <property type="entry name" value="LIGHT-INDEPENDENT PROTOCHLOROPHYLLIDE REDUCTASE IRON-SULFUR ATP-BINDING PROTEIN"/>
    <property type="match status" value="1"/>
</dbReference>
<dbReference type="GO" id="GO:0036068">
    <property type="term" value="P:light-independent chlorophyll biosynthetic process"/>
    <property type="evidence" value="ECO:0007669"/>
    <property type="project" value="UniProtKB-UniRule"/>
</dbReference>
<evidence type="ECO:0000256" key="6">
    <source>
        <dbReference type="ARBA" id="ARBA00022741"/>
    </source>
</evidence>
<evidence type="ECO:0000256" key="15">
    <source>
        <dbReference type="SAM" id="MobiDB-lite"/>
    </source>
</evidence>
<accession>A0A286LRS7</accession>
<dbReference type="Pfam" id="PF00142">
    <property type="entry name" value="Fer4_NifH"/>
    <property type="match status" value="1"/>
</dbReference>
<comment type="similarity">
    <text evidence="1 13 14">Belongs to the NifH/BchL/ChlL family.</text>
</comment>
<dbReference type="InterPro" id="IPR030655">
    <property type="entry name" value="NifH/chlL_CS"/>
</dbReference>
<feature type="binding site" evidence="13">
    <location>
        <position position="14"/>
    </location>
    <ligand>
        <name>Mg(2+)</name>
        <dbReference type="ChEBI" id="CHEBI:18420"/>
    </ligand>
</feature>
<sequence length="302" mass="33281">MKIAVYGKGGIGKSTTSCNISIALARRGRRILQIGCDPKHDSTFTLTGFLIPTIIDTPQSKDYHYEDVWPEDVIHKGYGGVDRVEAGGPPAGAGCGGYVVGETVKPLKELNAFYEYDIISFDVLGDVVCGGFAAPLNYADYCIIITDNGFDALFAANRIAASVREKAHTHPLRLAGLVGNRTSERDLINKYVEACPMPVLEVLPLVEDIRVSRVKGKTSFEMAECQPNLNFVCDFHSNIADQTLSKPEGIVPREIPDRELFSLLSDFYLNPNSGKREKTQNDQQNTLHDQRDTSLGFTIIRH</sequence>
<feature type="region of interest" description="Disordered" evidence="15">
    <location>
        <begin position="272"/>
        <end position="295"/>
    </location>
</feature>
<comment type="pathway">
    <text evidence="13">Porphyrin-containing compound metabolism; chlorophyll biosynthesis (light-independent).</text>
</comment>
<keyword evidence="5 13" id="KW-0479">Metal-binding</keyword>
<evidence type="ECO:0000256" key="12">
    <source>
        <dbReference type="ARBA" id="ARBA00023171"/>
    </source>
</evidence>
<dbReference type="InterPro" id="IPR027417">
    <property type="entry name" value="P-loop_NTPase"/>
</dbReference>
<keyword evidence="2 13" id="KW-0004">4Fe-4S</keyword>
<feature type="binding site" evidence="13">
    <location>
        <begin position="180"/>
        <end position="181"/>
    </location>
    <ligand>
        <name>ATP</name>
        <dbReference type="ChEBI" id="CHEBI:30616"/>
    </ligand>
</feature>
<dbReference type="PROSITE" id="PS00746">
    <property type="entry name" value="NIFH_FRXC_1"/>
    <property type="match status" value="1"/>
</dbReference>
<name>A0A286LRS7_9MONI</name>
<dbReference type="NCBIfam" id="TIGR01281">
    <property type="entry name" value="DPOR_bchL"/>
    <property type="match status" value="1"/>
</dbReference>
<evidence type="ECO:0000256" key="7">
    <source>
        <dbReference type="ARBA" id="ARBA00022840"/>
    </source>
</evidence>
<evidence type="ECO:0000256" key="13">
    <source>
        <dbReference type="HAMAP-Rule" id="MF_00355"/>
    </source>
</evidence>
<evidence type="ECO:0000256" key="8">
    <source>
        <dbReference type="ARBA" id="ARBA00022842"/>
    </source>
</evidence>
<evidence type="ECO:0000256" key="4">
    <source>
        <dbReference type="ARBA" id="ARBA00022531"/>
    </source>
</evidence>
<evidence type="ECO:0000256" key="3">
    <source>
        <dbReference type="ARBA" id="ARBA00022528"/>
    </source>
</evidence>
<protein>
    <recommendedName>
        <fullName evidence="13">Light-independent protochlorophyllide reductase iron-sulfur ATP-binding protein</fullName>
        <shortName evidence="13">DPOR subunit L</shortName>
        <shortName evidence="13">LI-POR subunit L</shortName>
        <ecNumber evidence="13">1.3.7.7</ecNumber>
    </recommendedName>
</protein>
<geneLocation type="chloroplast" evidence="16"/>
<keyword evidence="3 16" id="KW-0150">Chloroplast</keyword>
<keyword evidence="9 13" id="KW-0560">Oxidoreductase</keyword>
<evidence type="ECO:0000256" key="2">
    <source>
        <dbReference type="ARBA" id="ARBA00022485"/>
    </source>
</evidence>
<comment type="function">
    <text evidence="13">Component of the dark-operative protochlorophyllide reductase (DPOR) that uses Mg-ATP and reduced ferredoxin to reduce ring D of protochlorophyllide (Pchlide) to form chlorophyllide a (Chlide). This reaction is light-independent. The L component serves as a unique electron donor to the NB-component of the complex, and binds Mg-ATP.</text>
</comment>
<dbReference type="EMBL" id="KY427330">
    <property type="protein sequence ID" value="ASU93803.1"/>
    <property type="molecule type" value="Genomic_DNA"/>
</dbReference>
<evidence type="ECO:0000256" key="9">
    <source>
        <dbReference type="ARBA" id="ARBA00023002"/>
    </source>
</evidence>
<dbReference type="CDD" id="cd02032">
    <property type="entry name" value="Bchl-like"/>
    <property type="match status" value="1"/>
</dbReference>
<comment type="subunit">
    <text evidence="13">Homodimer. Protochlorophyllide reductase is composed of three subunits; ChlL, ChlN and ChlB.</text>
</comment>
<dbReference type="PIRSF" id="PIRSF000363">
    <property type="entry name" value="Nitrogenase_iron"/>
    <property type="match status" value="1"/>
</dbReference>
<organism evidence="16">
    <name type="scientific">Athyrium sheareri</name>
    <dbReference type="NCBI Taxonomy" id="65703"/>
    <lineage>
        <taxon>Eukaryota</taxon>
        <taxon>Viridiplantae</taxon>
        <taxon>Streptophyta</taxon>
        <taxon>Embryophyta</taxon>
        <taxon>Tracheophyta</taxon>
        <taxon>Polypodiopsida</taxon>
        <taxon>Polypodiidae</taxon>
        <taxon>Polypodiales</taxon>
        <taxon>Aspleniineae</taxon>
        <taxon>Athyriaceae</taxon>
        <taxon>Athyrium</taxon>
        <taxon>Athyrium incertae sedis</taxon>
    </lineage>
</organism>
<dbReference type="GO" id="GO:0051539">
    <property type="term" value="F:4 iron, 4 sulfur cluster binding"/>
    <property type="evidence" value="ECO:0007669"/>
    <property type="project" value="UniProtKB-UniRule"/>
</dbReference>
<dbReference type="GO" id="GO:0009507">
    <property type="term" value="C:chloroplast"/>
    <property type="evidence" value="ECO:0007669"/>
    <property type="project" value="UniProtKB-SubCell"/>
</dbReference>
<keyword evidence="6 13" id="KW-0547">Nucleotide-binding</keyword>
<evidence type="ECO:0000256" key="10">
    <source>
        <dbReference type="ARBA" id="ARBA00023004"/>
    </source>
</evidence>
<keyword evidence="10 13" id="KW-0408">Iron</keyword>
<evidence type="ECO:0000256" key="14">
    <source>
        <dbReference type="RuleBase" id="RU003688"/>
    </source>
</evidence>
<dbReference type="RefSeq" id="YP_009425169.1">
    <property type="nucleotide sequence ID" value="NC_035836.1"/>
</dbReference>
<feature type="binding site" evidence="13">
    <location>
        <position position="95"/>
    </location>
    <ligand>
        <name>[4Fe-4S] cluster</name>
        <dbReference type="ChEBI" id="CHEBI:49883"/>
        <note>ligand shared between dimeric partners</note>
    </ligand>
</feature>
<reference evidence="16" key="1">
    <citation type="journal article" date="2017" name="Genome Biol. Evol.">
        <title>Plastid Phylogenomics Resolve Deep Relationships among Eupolypod II Ferns with Rapid Radiation and Rate Heterogeneity.</title>
        <authorList>
            <person name="Wei R."/>
            <person name="Yan Y.-H."/>
            <person name="Harris A.J."/>
            <person name="Kang J.-S."/>
            <person name="Shen H."/>
            <person name="Xiang Q.-P."/>
            <person name="Zhang X.-C."/>
        </authorList>
    </citation>
    <scope>NUCLEOTIDE SEQUENCE</scope>
</reference>
<keyword evidence="7 13" id="KW-0067">ATP-binding</keyword>
<dbReference type="GO" id="GO:0016730">
    <property type="term" value="F:oxidoreductase activity, acting on iron-sulfur proteins as donors"/>
    <property type="evidence" value="ECO:0007669"/>
    <property type="project" value="InterPro"/>
</dbReference>
<dbReference type="GeneID" id="33945882"/>
<dbReference type="Gene3D" id="3.40.50.300">
    <property type="entry name" value="P-loop containing nucleotide triphosphate hydrolases"/>
    <property type="match status" value="1"/>
</dbReference>
<dbReference type="GO" id="GO:0005524">
    <property type="term" value="F:ATP binding"/>
    <property type="evidence" value="ECO:0007669"/>
    <property type="project" value="UniProtKB-UniRule"/>
</dbReference>
<dbReference type="AlphaFoldDB" id="A0A286LRS7"/>
<dbReference type="HAMAP" id="MF_00355">
    <property type="entry name" value="ChlL_BchL"/>
    <property type="match status" value="1"/>
</dbReference>
<dbReference type="EC" id="1.3.7.7" evidence="13"/>